<organism evidence="2 3">
    <name type="scientific">Betta splendens</name>
    <name type="common">Siamese fighting fish</name>
    <dbReference type="NCBI Taxonomy" id="158456"/>
    <lineage>
        <taxon>Eukaryota</taxon>
        <taxon>Metazoa</taxon>
        <taxon>Chordata</taxon>
        <taxon>Craniata</taxon>
        <taxon>Vertebrata</taxon>
        <taxon>Euteleostomi</taxon>
        <taxon>Actinopterygii</taxon>
        <taxon>Neopterygii</taxon>
        <taxon>Teleostei</taxon>
        <taxon>Neoteleostei</taxon>
        <taxon>Acanthomorphata</taxon>
        <taxon>Anabantaria</taxon>
        <taxon>Anabantiformes</taxon>
        <taxon>Anabantoidei</taxon>
        <taxon>Osphronemidae</taxon>
        <taxon>Betta</taxon>
    </lineage>
</organism>
<proteinExistence type="predicted"/>
<dbReference type="KEGG" id="bspl:114867291"/>
<feature type="region of interest" description="Disordered" evidence="1">
    <location>
        <begin position="701"/>
        <end position="721"/>
    </location>
</feature>
<evidence type="ECO:0000313" key="3">
    <source>
        <dbReference type="RefSeq" id="XP_029025699.1"/>
    </source>
</evidence>
<reference evidence="3" key="1">
    <citation type="submission" date="2025-08" db="UniProtKB">
        <authorList>
            <consortium name="RefSeq"/>
        </authorList>
    </citation>
    <scope>IDENTIFICATION</scope>
</reference>
<feature type="compositionally biased region" description="Polar residues" evidence="1">
    <location>
        <begin position="107"/>
        <end position="116"/>
    </location>
</feature>
<evidence type="ECO:0000313" key="2">
    <source>
        <dbReference type="Proteomes" id="UP000515150"/>
    </source>
</evidence>
<dbReference type="Proteomes" id="UP000515150">
    <property type="component" value="Chromosome 12"/>
</dbReference>
<feature type="region of interest" description="Disordered" evidence="1">
    <location>
        <begin position="70"/>
        <end position="123"/>
    </location>
</feature>
<dbReference type="AlphaFoldDB" id="A0A6P7P8D6"/>
<dbReference type="RefSeq" id="XP_029025699.1">
    <property type="nucleotide sequence ID" value="XM_029169866.3"/>
</dbReference>
<accession>A0A6P7P8D6</accession>
<evidence type="ECO:0000256" key="1">
    <source>
        <dbReference type="SAM" id="MobiDB-lite"/>
    </source>
</evidence>
<gene>
    <name evidence="3" type="primary">LOC114867291</name>
</gene>
<keyword evidence="2" id="KW-1185">Reference proteome</keyword>
<dbReference type="GeneID" id="114867291"/>
<name>A0A6P7P8D6_BETSP</name>
<sequence>MSSEKNPEVVGCDASIMKNVWEIRAREYRQKMQLEQERLDKSALPLINQDWANRFTGKLGNHKRVEMKRQPGTFENDNNNIWKDKQAPVPAPPPRGAASGLLRPGGQNRSVATQAPNHKDKKQLEKKRLQLLAFIAQSQPSSMVWGKSWKYNKSLPPAEGSAASHWGQCWMFATQQPHTEEGKPWPNGPNSLDPHSLHLWKQADRRARDSRGIEWSPLTEQWQTSWKKADTTQKKDMPPGNGETGLFALLEETQHYNAAEWTKSWQSTKAANQHSESFTDPGEGLMDQVGAGKQDAGVTSRWEICWRLSNHHGCNHSELLQVNHCHSPEWAAAWRTAVVASNNSPSTPLLRRDGNDEDKDCSQTRLTHLHRISNQRHRDLHLQLCSDLEVLTEWNKSWQVVKNNLKPSEEMEKVLKSLESLKMKENDKKFQLTSEKVHEQLKHKNESESSHYSNDLQTPMRYIRPVSDWQANWMVSESDVHHDNASLSQWSEAWMSSTGKIQHWAEDMSREERENEAVEIQPMKEIFIQRAKQTSQCMDNQTFRGSYPMEDWGASWKASSLPNLQLSLNECSGTQRVRSTPDAGTERGSELGMSFRLAIPMPHMEKHWAESTPNPHHYTVVWPAGRNITRNQINTSCVQIFATLRLWQNSHVFVNSAQINKSKESTDPRVIIRKQINTRKHLCSYIKKGQSDRKWAGCHLLGKTQPRPKKTSAPVPKLSMDNETNNSFEEWGDSWRCFVRPGMKKHTLSKSLSGWNESWKFLLPPRQTGNSPKAR</sequence>
<protein>
    <submittedName>
        <fullName evidence="3">Uncharacterized protein LOC114867291</fullName>
    </submittedName>
</protein>
<dbReference type="OrthoDB" id="8963587at2759"/>